<comment type="caution">
    <text evidence="2">The sequence shown here is derived from an EMBL/GenBank/DDBJ whole genome shotgun (WGS) entry which is preliminary data.</text>
</comment>
<dbReference type="EMBL" id="JBAHYK010000434">
    <property type="protein sequence ID" value="KAL0574061.1"/>
    <property type="molecule type" value="Genomic_DNA"/>
</dbReference>
<protein>
    <recommendedName>
        <fullName evidence="4">60S ribosomal protein L19</fullName>
    </recommendedName>
</protein>
<feature type="region of interest" description="Disordered" evidence="1">
    <location>
        <begin position="91"/>
        <end position="113"/>
    </location>
</feature>
<gene>
    <name evidence="2" type="ORF">V5O48_007890</name>
</gene>
<dbReference type="Proteomes" id="UP001465976">
    <property type="component" value="Unassembled WGS sequence"/>
</dbReference>
<evidence type="ECO:0000313" key="3">
    <source>
        <dbReference type="Proteomes" id="UP001465976"/>
    </source>
</evidence>
<name>A0ABR3FFK7_9AGAR</name>
<evidence type="ECO:0008006" key="4">
    <source>
        <dbReference type="Google" id="ProtNLM"/>
    </source>
</evidence>
<evidence type="ECO:0000256" key="1">
    <source>
        <dbReference type="SAM" id="MobiDB-lite"/>
    </source>
</evidence>
<keyword evidence="3" id="KW-1185">Reference proteome</keyword>
<organism evidence="2 3">
    <name type="scientific">Marasmius crinis-equi</name>
    <dbReference type="NCBI Taxonomy" id="585013"/>
    <lineage>
        <taxon>Eukaryota</taxon>
        <taxon>Fungi</taxon>
        <taxon>Dikarya</taxon>
        <taxon>Basidiomycota</taxon>
        <taxon>Agaricomycotina</taxon>
        <taxon>Agaricomycetes</taxon>
        <taxon>Agaricomycetidae</taxon>
        <taxon>Agaricales</taxon>
        <taxon>Marasmiineae</taxon>
        <taxon>Marasmiaceae</taxon>
        <taxon>Marasmius</taxon>
    </lineage>
</organism>
<evidence type="ECO:0000313" key="2">
    <source>
        <dbReference type="EMBL" id="KAL0574061.1"/>
    </source>
</evidence>
<accession>A0ABR3FFK7</accession>
<sequence>MAFIANSWSENHLKLAKDPSENNWTKIKPGRRRLIHVGKFRIRRPTVKELCNKHRIHGNYDYTCMYKKMAKEAEVIRRRSSGACVTKKILQHNKTTRKRRLGKGKSRVKTARD</sequence>
<proteinExistence type="predicted"/>
<reference evidence="2 3" key="1">
    <citation type="submission" date="2024-02" db="EMBL/GenBank/DDBJ databases">
        <title>A draft genome for the cacao thread blight pathogen Marasmius crinis-equi.</title>
        <authorList>
            <person name="Cohen S.P."/>
            <person name="Baruah I.K."/>
            <person name="Amoako-Attah I."/>
            <person name="Bukari Y."/>
            <person name="Meinhardt L.W."/>
            <person name="Bailey B.A."/>
        </authorList>
    </citation>
    <scope>NUCLEOTIDE SEQUENCE [LARGE SCALE GENOMIC DNA]</scope>
    <source>
        <strain evidence="2 3">GH-76</strain>
    </source>
</reference>